<reference evidence="2" key="1">
    <citation type="submission" date="2017-02" db="EMBL/GenBank/DDBJ databases">
        <authorList>
            <person name="Varghese N."/>
            <person name="Submissions S."/>
        </authorList>
    </citation>
    <scope>NUCLEOTIDE SEQUENCE [LARGE SCALE GENOMIC DNA]</scope>
    <source>
        <strain evidence="2">ATCC 51222</strain>
    </source>
</reference>
<dbReference type="STRING" id="290054.SAMN02745114_00080"/>
<accession>A0A1T4JTE9</accession>
<dbReference type="Proteomes" id="UP000190657">
    <property type="component" value="Unassembled WGS sequence"/>
</dbReference>
<evidence type="ECO:0000313" key="1">
    <source>
        <dbReference type="EMBL" id="SJZ33490.1"/>
    </source>
</evidence>
<name>A0A1T4JTE9_9FIRM</name>
<protein>
    <submittedName>
        <fullName evidence="1">Uncharacterized protein</fullName>
    </submittedName>
</protein>
<organism evidence="1 2">
    <name type="scientific">Eubacterium coprostanoligenes</name>
    <dbReference type="NCBI Taxonomy" id="290054"/>
    <lineage>
        <taxon>Bacteria</taxon>
        <taxon>Bacillati</taxon>
        <taxon>Bacillota</taxon>
        <taxon>Clostridia</taxon>
        <taxon>Eubacteriales</taxon>
        <taxon>Eubacteriaceae</taxon>
        <taxon>Eubacterium</taxon>
    </lineage>
</organism>
<dbReference type="EMBL" id="FUWW01000001">
    <property type="protein sequence ID" value="SJZ33490.1"/>
    <property type="molecule type" value="Genomic_DNA"/>
</dbReference>
<dbReference type="AlphaFoldDB" id="A0A1T4JTE9"/>
<proteinExistence type="predicted"/>
<gene>
    <name evidence="1" type="ORF">SAMN02745114_00080</name>
</gene>
<dbReference type="RefSeq" id="WP_242941705.1">
    <property type="nucleotide sequence ID" value="NZ_FUWW01000001.1"/>
</dbReference>
<sequence>MADIATLTKALKKNFENREHAFTMEQFEPFIAMVENKEFEEKWTTLESKWK</sequence>
<keyword evidence="2" id="KW-1185">Reference proteome</keyword>
<evidence type="ECO:0000313" key="2">
    <source>
        <dbReference type="Proteomes" id="UP000190657"/>
    </source>
</evidence>